<dbReference type="InterPro" id="IPR050582">
    <property type="entry name" value="HAD-like_SerB"/>
</dbReference>
<dbReference type="InterPro" id="IPR023214">
    <property type="entry name" value="HAD_sf"/>
</dbReference>
<evidence type="ECO:0000256" key="2">
    <source>
        <dbReference type="ARBA" id="ARBA00022801"/>
    </source>
</evidence>
<gene>
    <name evidence="4" type="ORF">C4532_05660</name>
</gene>
<dbReference type="PANTHER" id="PTHR43344">
    <property type="entry name" value="PHOSPHOSERINE PHOSPHATASE"/>
    <property type="match status" value="1"/>
</dbReference>
<dbReference type="Gene3D" id="3.40.50.1000">
    <property type="entry name" value="HAD superfamily/HAD-like"/>
    <property type="match status" value="1"/>
</dbReference>
<dbReference type="CDD" id="cd02612">
    <property type="entry name" value="HAD_PGPPase"/>
    <property type="match status" value="1"/>
</dbReference>
<sequence length="217" mass="25129">MNMTCAFFDLDHTLVSTSTGLLWYKYLRKKGHASVFDTLKALYAYFRYRMNSLDIKTLAEREVRKVTGISERTMIEMCERWFHDMVKQHISPRAVEVVNEHRAKGHVLAILSAATPYTVDPVKRHLGIDHGICTHLDVKEGRFTGKLVEPYCYGEGKIYWAERFADESGLSLSDCYFYTDSFTDLPMLERVGMPRPVNPDRLLEAEAHKRGWPIVKF</sequence>
<dbReference type="AlphaFoldDB" id="A0A419F2W0"/>
<keyword evidence="1" id="KW-0479">Metal-binding</keyword>
<reference evidence="4 5" key="1">
    <citation type="journal article" date="2017" name="ISME J.">
        <title>Energy and carbon metabolisms in a deep terrestrial subsurface fluid microbial community.</title>
        <authorList>
            <person name="Momper L."/>
            <person name="Jungbluth S.P."/>
            <person name="Lee M.D."/>
            <person name="Amend J.P."/>
        </authorList>
    </citation>
    <scope>NUCLEOTIDE SEQUENCE [LARGE SCALE GENOMIC DNA]</scope>
    <source>
        <strain evidence="4">SURF_17</strain>
    </source>
</reference>
<evidence type="ECO:0000313" key="4">
    <source>
        <dbReference type="EMBL" id="RJP72707.1"/>
    </source>
</evidence>
<comment type="caution">
    <text evidence="4">The sequence shown here is derived from an EMBL/GenBank/DDBJ whole genome shotgun (WGS) entry which is preliminary data.</text>
</comment>
<organism evidence="4 5">
    <name type="scientific">Candidatus Abyssobacteria bacterium SURF_17</name>
    <dbReference type="NCBI Taxonomy" id="2093361"/>
    <lineage>
        <taxon>Bacteria</taxon>
        <taxon>Pseudomonadati</taxon>
        <taxon>Candidatus Hydrogenedentota</taxon>
        <taxon>Candidatus Abyssobacteria</taxon>
    </lineage>
</organism>
<dbReference type="Proteomes" id="UP000285961">
    <property type="component" value="Unassembled WGS sequence"/>
</dbReference>
<dbReference type="EMBL" id="QZKI01000041">
    <property type="protein sequence ID" value="RJP72707.1"/>
    <property type="molecule type" value="Genomic_DNA"/>
</dbReference>
<accession>A0A419F2W0</accession>
<dbReference type="InterPro" id="IPR006385">
    <property type="entry name" value="HAD_hydro_SerB1"/>
</dbReference>
<dbReference type="SUPFAM" id="SSF56784">
    <property type="entry name" value="HAD-like"/>
    <property type="match status" value="1"/>
</dbReference>
<dbReference type="Gene3D" id="1.20.1440.100">
    <property type="entry name" value="SG protein - dephosphorylation function"/>
    <property type="match status" value="1"/>
</dbReference>
<protein>
    <submittedName>
        <fullName evidence="4">HAD family hydrolase</fullName>
    </submittedName>
</protein>
<dbReference type="InterPro" id="IPR036412">
    <property type="entry name" value="HAD-like_sf"/>
</dbReference>
<name>A0A419F2W0_9BACT</name>
<dbReference type="NCBIfam" id="TIGR01488">
    <property type="entry name" value="HAD-SF-IB"/>
    <property type="match status" value="1"/>
</dbReference>
<dbReference type="PANTHER" id="PTHR43344:SF13">
    <property type="entry name" value="PHOSPHATASE RV3661-RELATED"/>
    <property type="match status" value="1"/>
</dbReference>
<proteinExistence type="predicted"/>
<dbReference type="GO" id="GO:0046872">
    <property type="term" value="F:metal ion binding"/>
    <property type="evidence" value="ECO:0007669"/>
    <property type="project" value="UniProtKB-KW"/>
</dbReference>
<evidence type="ECO:0000313" key="5">
    <source>
        <dbReference type="Proteomes" id="UP000285961"/>
    </source>
</evidence>
<keyword evidence="2 4" id="KW-0378">Hydrolase</keyword>
<dbReference type="Pfam" id="PF12710">
    <property type="entry name" value="HAD"/>
    <property type="match status" value="1"/>
</dbReference>
<keyword evidence="3" id="KW-0460">Magnesium</keyword>
<evidence type="ECO:0000256" key="3">
    <source>
        <dbReference type="ARBA" id="ARBA00022842"/>
    </source>
</evidence>
<dbReference type="NCBIfam" id="TIGR01490">
    <property type="entry name" value="HAD-SF-IB-hyp1"/>
    <property type="match status" value="1"/>
</dbReference>
<evidence type="ECO:0000256" key="1">
    <source>
        <dbReference type="ARBA" id="ARBA00022723"/>
    </source>
</evidence>
<dbReference type="GO" id="GO:0016787">
    <property type="term" value="F:hydrolase activity"/>
    <property type="evidence" value="ECO:0007669"/>
    <property type="project" value="UniProtKB-KW"/>
</dbReference>